<dbReference type="SUPFAM" id="SSF51182">
    <property type="entry name" value="RmlC-like cupins"/>
    <property type="match status" value="1"/>
</dbReference>
<keyword evidence="3" id="KW-0413">Isomerase</keyword>
<dbReference type="GO" id="GO:0016853">
    <property type="term" value="F:isomerase activity"/>
    <property type="evidence" value="ECO:0007669"/>
    <property type="project" value="UniProtKB-KW"/>
</dbReference>
<dbReference type="EMBL" id="JACCBU010000001">
    <property type="protein sequence ID" value="NYE69014.1"/>
    <property type="molecule type" value="Genomic_DNA"/>
</dbReference>
<keyword evidence="2" id="KW-0862">Zinc</keyword>
<dbReference type="GO" id="GO:0046872">
    <property type="term" value="F:metal ion binding"/>
    <property type="evidence" value="ECO:0007669"/>
    <property type="project" value="UniProtKB-KW"/>
</dbReference>
<evidence type="ECO:0000313" key="4">
    <source>
        <dbReference type="Proteomes" id="UP000569914"/>
    </source>
</evidence>
<dbReference type="RefSeq" id="WP_179747802.1">
    <property type="nucleotide sequence ID" value="NZ_JACCBU010000001.1"/>
</dbReference>
<dbReference type="Gene3D" id="2.60.120.10">
    <property type="entry name" value="Jelly Rolls"/>
    <property type="match status" value="1"/>
</dbReference>
<evidence type="ECO:0000256" key="2">
    <source>
        <dbReference type="ARBA" id="ARBA00022833"/>
    </source>
</evidence>
<dbReference type="Proteomes" id="UP000569914">
    <property type="component" value="Unassembled WGS sequence"/>
</dbReference>
<reference evidence="3 4" key="1">
    <citation type="submission" date="2020-07" db="EMBL/GenBank/DDBJ databases">
        <title>Sequencing the genomes of 1000 actinobacteria strains.</title>
        <authorList>
            <person name="Klenk H.-P."/>
        </authorList>
    </citation>
    <scope>NUCLEOTIDE SEQUENCE [LARGE SCALE GENOMIC DNA]</scope>
    <source>
        <strain evidence="3 4">DSM 22083</strain>
    </source>
</reference>
<keyword evidence="4" id="KW-1185">Reference proteome</keyword>
<comment type="caution">
    <text evidence="3">The sequence shown here is derived from an EMBL/GenBank/DDBJ whole genome shotgun (WGS) entry which is preliminary data.</text>
</comment>
<gene>
    <name evidence="3" type="ORF">BKA15_000343</name>
</gene>
<protein>
    <submittedName>
        <fullName evidence="3">Mannose-6-phosphate isomerase class I</fullName>
    </submittedName>
</protein>
<evidence type="ECO:0000313" key="3">
    <source>
        <dbReference type="EMBL" id="NYE69014.1"/>
    </source>
</evidence>
<dbReference type="CDD" id="cd07010">
    <property type="entry name" value="cupin_PMI_type_I_N_bac"/>
    <property type="match status" value="1"/>
</dbReference>
<accession>A0A7Y9L6P2</accession>
<dbReference type="PANTHER" id="PTHR42742:SF3">
    <property type="entry name" value="FRUCTOKINASE"/>
    <property type="match status" value="1"/>
</dbReference>
<dbReference type="InterPro" id="IPR051804">
    <property type="entry name" value="Carb_Metab_Reg_Kinase/Isom"/>
</dbReference>
<evidence type="ECO:0000256" key="1">
    <source>
        <dbReference type="ARBA" id="ARBA00022723"/>
    </source>
</evidence>
<proteinExistence type="predicted"/>
<dbReference type="InterPro" id="IPR011051">
    <property type="entry name" value="RmlC_Cupin_sf"/>
</dbReference>
<name>A0A7Y9L6P2_9ACTN</name>
<organism evidence="3 4">
    <name type="scientific">Microlunatus parietis</name>
    <dbReference type="NCBI Taxonomy" id="682979"/>
    <lineage>
        <taxon>Bacteria</taxon>
        <taxon>Bacillati</taxon>
        <taxon>Actinomycetota</taxon>
        <taxon>Actinomycetes</taxon>
        <taxon>Propionibacteriales</taxon>
        <taxon>Propionibacteriaceae</taxon>
        <taxon>Microlunatus</taxon>
    </lineage>
</organism>
<dbReference type="PANTHER" id="PTHR42742">
    <property type="entry name" value="TRANSCRIPTIONAL REPRESSOR MPRA"/>
    <property type="match status" value="1"/>
</dbReference>
<dbReference type="AlphaFoldDB" id="A0A7Y9L6P2"/>
<keyword evidence="1" id="KW-0479">Metal-binding</keyword>
<dbReference type="InterPro" id="IPR014710">
    <property type="entry name" value="RmlC-like_jellyroll"/>
</dbReference>
<sequence length="615" mass="68252">MTTAPVQKSSYDRYPTVPLPAGESVITGAAAWHRVRDLAYERAEDRPPLIVVDTYPGVDLPELTRQLAEAWPTAVIIDVEQEAAKPIEEIDARIADNLTDDRVFGVMSHLRLNAFYDQERLAALAERLADRTAATVLIGWGAALTATRPDALVLVDLARWEIQQRQRAGAPNWRSANGAEDNLRKYKRGFFVEWRVADRHKRDLFAKIDFLLDGNAIGHSSGVVRGPGMITGDAFRGALAAAVNAPLRVVPFFDPGVWGGHWMQDKLGLDTETPNYAWCFDCVPEENSLLLSDGDHAVEIPALDLVLTQPRGLLGAKTYARFGAEFPIRFDFLDTVGGGNLSLQVHPLTDYITDTFGMHYTQDESYYLLDADEDAVVYLGLKSGIDPDAMIADLRAAQQADHPFDTEKYVNAFPARKHDHFSIPAGTVHCSGANSMVLEISATPFIFTFKLWDWGRVGLDGVPRPVHVDHGAANIQWDRDTEWVTEHLLQGPEELSRDGDVIEERTGLHELEFIEVRRHWFENHADHDTDGTVNVLNLVEGDEVEVISPTGAFAPLRIHYAETFIIPAAVGPYRIRRTENSQSTRFATVKAYVRGTTRTDQEGPALAAGNKGVRS</sequence>